<sequence>MDQGVIYFPSKPSIIASGVVGGPLEKKSVFAADFDLLLDDERAEEKSNEKGHKQMALQACQIALEKANIKERDVDFLMSGDLVNQMTPSNFLASTLGIPYFGLYSACATSISGAIVAALLTELGASKYALAGAASQHNSIERQFRYPVEYGGQKPGTAQWTVTAAGYALIAKGQMNSPVIEAATVGKSIDLQQTDPFHMGAAMAPAACDTITRHLKGRGQSLSDYDLIITGDLAKVGLPILQECLIKEGMAQQDVMKIRDAGAEFYGDDQTFLAGASGAGCSASVFFSTILKGLNEKKYERVLAVATGALLSPLTVQQNESIPCTAHAIEISMK</sequence>
<keyword evidence="2" id="KW-1185">Reference proteome</keyword>
<dbReference type="Pfam" id="PF07451">
    <property type="entry name" value="SpoVAD"/>
    <property type="match status" value="1"/>
</dbReference>
<dbReference type="Proteomes" id="UP000076021">
    <property type="component" value="Chromosome"/>
</dbReference>
<dbReference type="STRING" id="241244.ATY39_01580"/>
<reference evidence="2" key="2">
    <citation type="submission" date="2016-03" db="EMBL/GenBank/DDBJ databases">
        <authorList>
            <person name="Ploux O."/>
        </authorList>
    </citation>
    <scope>NUCLEOTIDE SEQUENCE [LARGE SCALE GENOMIC DNA]</scope>
    <source>
        <strain evidence="2">PP9</strain>
    </source>
</reference>
<dbReference type="KEGG" id="rst:ATY39_01580"/>
<dbReference type="InterPro" id="IPR010894">
    <property type="entry name" value="SpoVAD"/>
</dbReference>
<dbReference type="InterPro" id="IPR038369">
    <property type="entry name" value="SpoVAD_sf"/>
</dbReference>
<dbReference type="AlphaFoldDB" id="A0A143HHK4"/>
<dbReference type="RefSeq" id="WP_066791830.1">
    <property type="nucleotide sequence ID" value="NZ_CP014806.1"/>
</dbReference>
<evidence type="ECO:0000313" key="2">
    <source>
        <dbReference type="Proteomes" id="UP000076021"/>
    </source>
</evidence>
<accession>A0A143HHK4</accession>
<dbReference type="Gene3D" id="3.40.47.40">
    <property type="entry name" value="Stage V sporulation protein AD"/>
    <property type="match status" value="1"/>
</dbReference>
<reference evidence="1 2" key="1">
    <citation type="journal article" date="2016" name="Genome Announc.">
        <title>Whole-Genome Sequence of Rummeliibacillus stabekisii Strain PP9 Isolated from Antarctic Soil.</title>
        <authorList>
            <person name="da Mota F.F."/>
            <person name="Vollu R.E."/>
            <person name="Jurelevicius D."/>
            <person name="Seldin L."/>
        </authorList>
    </citation>
    <scope>NUCLEOTIDE SEQUENCE [LARGE SCALE GENOMIC DNA]</scope>
    <source>
        <strain evidence="1 2">PP9</strain>
    </source>
</reference>
<proteinExistence type="predicted"/>
<dbReference type="OrthoDB" id="9770068at2"/>
<evidence type="ECO:0000313" key="1">
    <source>
        <dbReference type="EMBL" id="AMX00987.1"/>
    </source>
</evidence>
<dbReference type="InterPro" id="IPR016039">
    <property type="entry name" value="Thiolase-like"/>
</dbReference>
<dbReference type="SUPFAM" id="SSF53901">
    <property type="entry name" value="Thiolase-like"/>
    <property type="match status" value="1"/>
</dbReference>
<dbReference type="EMBL" id="CP014806">
    <property type="protein sequence ID" value="AMX00987.1"/>
    <property type="molecule type" value="Genomic_DNA"/>
</dbReference>
<name>A0A143HHK4_9BACL</name>
<gene>
    <name evidence="1" type="ORF">ATY39_01580</name>
</gene>
<organism evidence="1 2">
    <name type="scientific">Rummeliibacillus stabekisii</name>
    <dbReference type="NCBI Taxonomy" id="241244"/>
    <lineage>
        <taxon>Bacteria</taxon>
        <taxon>Bacillati</taxon>
        <taxon>Bacillota</taxon>
        <taxon>Bacilli</taxon>
        <taxon>Bacillales</taxon>
        <taxon>Caryophanaceae</taxon>
        <taxon>Rummeliibacillus</taxon>
    </lineage>
</organism>
<dbReference type="GO" id="GO:0016746">
    <property type="term" value="F:acyltransferase activity"/>
    <property type="evidence" value="ECO:0007669"/>
    <property type="project" value="InterPro"/>
</dbReference>
<protein>
    <submittedName>
        <fullName evidence="1">Stage V sporulation protein AD</fullName>
    </submittedName>
</protein>
<dbReference type="NCBIfam" id="NF009069">
    <property type="entry name" value="PRK12404.1"/>
    <property type="match status" value="1"/>
</dbReference>